<dbReference type="InterPro" id="IPR032465">
    <property type="entry name" value="ACMSD"/>
</dbReference>
<evidence type="ECO:0000259" key="2">
    <source>
        <dbReference type="Pfam" id="PF04909"/>
    </source>
</evidence>
<dbReference type="InterPro" id="IPR032466">
    <property type="entry name" value="Metal_Hydrolase"/>
</dbReference>
<dbReference type="InterPro" id="IPR006680">
    <property type="entry name" value="Amidohydro-rel"/>
</dbReference>
<keyword evidence="1" id="KW-0456">Lyase</keyword>
<reference evidence="3 4" key="1">
    <citation type="submission" date="2023-03" db="EMBL/GenBank/DDBJ databases">
        <title>Novel Species.</title>
        <authorList>
            <person name="Ma S."/>
        </authorList>
    </citation>
    <scope>NUCLEOTIDE SEQUENCE [LARGE SCALE GENOMIC DNA]</scope>
    <source>
        <strain evidence="3 4">LIND6LT2</strain>
    </source>
</reference>
<evidence type="ECO:0000256" key="1">
    <source>
        <dbReference type="ARBA" id="ARBA00023239"/>
    </source>
</evidence>
<proteinExistence type="predicted"/>
<sequence length="264" mass="29944">MIIDIHTHCFDDAIAKKAIAVLTKKGGIPAYTDGTVSDLIRSMDESHIDISIIQPIATKPKQTEVINRWAVSIQDKRILSFGTIHPEYPDWKKEIRYLASCGIKGIKFHPDYQEFFVDDPKLFPIYEEVFSNNMIALFHAGIDIGLPEPCHCTPKGLRNVLRTFKGAEIIAAHMGGYDLWNEVEKYLVGEDIYFDTSYTSHALDSVFMTNMIKNHGTDKILFGTDSPWGNQRREVEFIKSLPLRDEEKDRILGKNAIKALGLQS</sequence>
<protein>
    <submittedName>
        <fullName evidence="3">Amidohydrolase family protein</fullName>
    </submittedName>
</protein>
<gene>
    <name evidence="3" type="ORF">QBE51_06825</name>
</gene>
<dbReference type="EMBL" id="CP121687">
    <property type="protein sequence ID" value="WZL71217.1"/>
    <property type="molecule type" value="Genomic_DNA"/>
</dbReference>
<keyword evidence="4" id="KW-1185">Reference proteome</keyword>
<dbReference type="Gene3D" id="3.20.20.140">
    <property type="entry name" value="Metal-dependent hydrolases"/>
    <property type="match status" value="1"/>
</dbReference>
<dbReference type="CDD" id="cd01292">
    <property type="entry name" value="metallo-dependent_hydrolases"/>
    <property type="match status" value="1"/>
</dbReference>
<dbReference type="Proteomes" id="UP001486565">
    <property type="component" value="Chromosome"/>
</dbReference>
<organism evidence="3 4">
    <name type="scientific">Defluviitalea saccharophila</name>
    <dbReference type="NCBI Taxonomy" id="879970"/>
    <lineage>
        <taxon>Bacteria</taxon>
        <taxon>Bacillati</taxon>
        <taxon>Bacillota</taxon>
        <taxon>Clostridia</taxon>
        <taxon>Lachnospirales</taxon>
        <taxon>Defluviitaleaceae</taxon>
        <taxon>Defluviitalea</taxon>
    </lineage>
</organism>
<accession>A0ABZ2Y784</accession>
<feature type="domain" description="Amidohydrolase-related" evidence="2">
    <location>
        <begin position="3"/>
        <end position="262"/>
    </location>
</feature>
<dbReference type="PANTHER" id="PTHR21240">
    <property type="entry name" value="2-AMINO-3-CARBOXYLMUCONATE-6-SEMIALDEHYDE DECARBOXYLASE"/>
    <property type="match status" value="1"/>
</dbReference>
<evidence type="ECO:0000313" key="4">
    <source>
        <dbReference type="Proteomes" id="UP001486565"/>
    </source>
</evidence>
<dbReference type="Pfam" id="PF04909">
    <property type="entry name" value="Amidohydro_2"/>
    <property type="match status" value="1"/>
</dbReference>
<dbReference type="SUPFAM" id="SSF51556">
    <property type="entry name" value="Metallo-dependent hydrolases"/>
    <property type="match status" value="1"/>
</dbReference>
<evidence type="ECO:0000313" key="3">
    <source>
        <dbReference type="EMBL" id="WZL71217.1"/>
    </source>
</evidence>
<dbReference type="RefSeq" id="WP_341878180.1">
    <property type="nucleotide sequence ID" value="NZ_CP121687.1"/>
</dbReference>
<name>A0ABZ2Y784_9FIRM</name>
<dbReference type="PANTHER" id="PTHR21240:SF28">
    <property type="entry name" value="ISO-OROTATE DECARBOXYLASE (EUROFUNG)"/>
    <property type="match status" value="1"/>
</dbReference>